<evidence type="ECO:0000313" key="5">
    <source>
        <dbReference type="EMBL" id="BAT59955.1"/>
    </source>
</evidence>
<dbReference type="EMBL" id="AP014946">
    <property type="protein sequence ID" value="BAT59955.1"/>
    <property type="molecule type" value="Genomic_DNA"/>
</dbReference>
<dbReference type="PANTHER" id="PTHR43201">
    <property type="entry name" value="ACYL-COA SYNTHETASE"/>
    <property type="match status" value="1"/>
</dbReference>
<dbReference type="InterPro" id="IPR025110">
    <property type="entry name" value="AMP-bd_C"/>
</dbReference>
<dbReference type="PANTHER" id="PTHR43201:SF5">
    <property type="entry name" value="MEDIUM-CHAIN ACYL-COA LIGASE ACSF2, MITOCHONDRIAL"/>
    <property type="match status" value="1"/>
</dbReference>
<name>A0A0S3PVL8_9BRAD</name>
<dbReference type="InterPro" id="IPR000873">
    <property type="entry name" value="AMP-dep_synth/lig_dom"/>
</dbReference>
<accession>A0A0S3PVL8</accession>
<gene>
    <name evidence="5" type="primary">baiB_2</name>
    <name evidence="5" type="ORF">GJW-30_1_02490</name>
</gene>
<dbReference type="GO" id="GO:0031956">
    <property type="term" value="F:medium-chain fatty acid-CoA ligase activity"/>
    <property type="evidence" value="ECO:0007669"/>
    <property type="project" value="TreeGrafter"/>
</dbReference>
<dbReference type="Gene3D" id="3.30.300.30">
    <property type="match status" value="1"/>
</dbReference>
<protein>
    <submittedName>
        <fullName evidence="5">Bile acid-coenzyme A ligase</fullName>
        <ecNumber evidence="5">6.-.-.-</ecNumber>
    </submittedName>
</protein>
<dbReference type="SUPFAM" id="SSF56801">
    <property type="entry name" value="Acetyl-CoA synthetase-like"/>
    <property type="match status" value="1"/>
</dbReference>
<dbReference type="Pfam" id="PF00501">
    <property type="entry name" value="AMP-binding"/>
    <property type="match status" value="1"/>
</dbReference>
<evidence type="ECO:0000313" key="6">
    <source>
        <dbReference type="Proteomes" id="UP000236884"/>
    </source>
</evidence>
<evidence type="ECO:0000256" key="1">
    <source>
        <dbReference type="ARBA" id="ARBA00006432"/>
    </source>
</evidence>
<evidence type="ECO:0000256" key="2">
    <source>
        <dbReference type="ARBA" id="ARBA00022598"/>
    </source>
</evidence>
<feature type="domain" description="AMP-dependent synthetase/ligase" evidence="3">
    <location>
        <begin position="16"/>
        <end position="339"/>
    </location>
</feature>
<dbReference type="Pfam" id="PF13193">
    <property type="entry name" value="AMP-binding_C"/>
    <property type="match status" value="1"/>
</dbReference>
<dbReference type="GO" id="GO:0006631">
    <property type="term" value="P:fatty acid metabolic process"/>
    <property type="evidence" value="ECO:0007669"/>
    <property type="project" value="TreeGrafter"/>
</dbReference>
<dbReference type="AlphaFoldDB" id="A0A0S3PVL8"/>
<comment type="similarity">
    <text evidence="1">Belongs to the ATP-dependent AMP-binding enzyme family.</text>
</comment>
<dbReference type="KEGG" id="vgo:GJW-30_1_02490"/>
<dbReference type="OrthoDB" id="9803968at2"/>
<dbReference type="RefSeq" id="WP_096355765.1">
    <property type="nucleotide sequence ID" value="NZ_AP014946.1"/>
</dbReference>
<evidence type="ECO:0000259" key="3">
    <source>
        <dbReference type="Pfam" id="PF00501"/>
    </source>
</evidence>
<keyword evidence="6" id="KW-1185">Reference proteome</keyword>
<proteinExistence type="inferred from homology"/>
<dbReference type="InterPro" id="IPR045851">
    <property type="entry name" value="AMP-bd_C_sf"/>
</dbReference>
<dbReference type="Proteomes" id="UP000236884">
    <property type="component" value="Chromosome"/>
</dbReference>
<dbReference type="InterPro" id="IPR042099">
    <property type="entry name" value="ANL_N_sf"/>
</dbReference>
<organism evidence="5 6">
    <name type="scientific">Variibacter gotjawalensis</name>
    <dbReference type="NCBI Taxonomy" id="1333996"/>
    <lineage>
        <taxon>Bacteria</taxon>
        <taxon>Pseudomonadati</taxon>
        <taxon>Pseudomonadota</taxon>
        <taxon>Alphaproteobacteria</taxon>
        <taxon>Hyphomicrobiales</taxon>
        <taxon>Nitrobacteraceae</taxon>
        <taxon>Variibacter</taxon>
    </lineage>
</organism>
<evidence type="ECO:0000259" key="4">
    <source>
        <dbReference type="Pfam" id="PF13193"/>
    </source>
</evidence>
<reference evidence="5 6" key="1">
    <citation type="submission" date="2015-08" db="EMBL/GenBank/DDBJ databases">
        <title>Investigation of the bacterial diversity of lava forest soil.</title>
        <authorList>
            <person name="Lee J.S."/>
        </authorList>
    </citation>
    <scope>NUCLEOTIDE SEQUENCE [LARGE SCALE GENOMIC DNA]</scope>
    <source>
        <strain evidence="5 6">GJW-30</strain>
    </source>
</reference>
<dbReference type="Gene3D" id="3.40.50.12780">
    <property type="entry name" value="N-terminal domain of ligase-like"/>
    <property type="match status" value="1"/>
</dbReference>
<feature type="domain" description="AMP-binding enzyme C-terminal" evidence="4">
    <location>
        <begin position="395"/>
        <end position="468"/>
    </location>
</feature>
<dbReference type="EC" id="6.-.-.-" evidence="5"/>
<keyword evidence="2 5" id="KW-0436">Ligase</keyword>
<sequence length="488" mass="53777">MPTMRIGDTPAYFAGLNPDAPALTDANGTITRAEFDRRTNRLARAYQALGVVEGDYVTIGLPNTSEFMEATMATWKLGATPQPVSHKLPARELQQIVEIANSRIALGFAENILPGRKTVPANLDTSAYSDAPFDVGFVKYLKAPTSGGSTGRPKLIVSTAIGELDPAAGWRMLESEETHLVAAPFYHNAPFYFASMAMALGSHLLIEPKFDAERTLALIDKHKVKFAWLVPTMLQRILRLDEDVRKRYDLSSLRMVLCGGAPLAQWIKDAWTDWIGPDHMWELYGGTEATGTTLMNGHEAKERRGSVGKLQPGAEMKVVGEDGRDLPLGETGEIYMRRTEGDPTYFYLGAVPKTLPGGWESIGDVGYIDADNYIYLADRLTDMIVSGGANIYPAEIENALQEHPHVQTSVIVGLPHPDLGHAAHAIIHATQSVTQDELIAHLAERLVRYKIPRTFEFVNEPLRDDSGKVRRTQLRAERVAKMETSAAR</sequence>